<keyword evidence="2" id="KW-0614">Plasmid</keyword>
<dbReference type="EMBL" id="AP011117">
    <property type="protein sequence ID" value="BAH47254.1"/>
    <property type="molecule type" value="Genomic_DNA"/>
</dbReference>
<geneLocation type="plasmid" evidence="2 3">
    <name>pROB02</name>
</geneLocation>
<protein>
    <submittedName>
        <fullName evidence="2">Uncharacterized protein</fullName>
    </submittedName>
</protein>
<gene>
    <name evidence="2" type="ordered locus">ROP_pROB02-02470</name>
</gene>
<evidence type="ECO:0000313" key="3">
    <source>
        <dbReference type="Proteomes" id="UP000002212"/>
    </source>
</evidence>
<evidence type="ECO:0000313" key="2">
    <source>
        <dbReference type="EMBL" id="BAH47254.1"/>
    </source>
</evidence>
<accession>C1BE51</accession>
<dbReference type="PATRIC" id="fig|632772.20.peg.8631"/>
<proteinExistence type="predicted"/>
<organism evidence="2 3">
    <name type="scientific">Rhodococcus opacus (strain B4)</name>
    <dbReference type="NCBI Taxonomy" id="632772"/>
    <lineage>
        <taxon>Bacteria</taxon>
        <taxon>Bacillati</taxon>
        <taxon>Actinomycetota</taxon>
        <taxon>Actinomycetes</taxon>
        <taxon>Mycobacteriales</taxon>
        <taxon>Nocardiaceae</taxon>
        <taxon>Rhodococcus</taxon>
    </lineage>
</organism>
<name>C1BE51_RHOOB</name>
<reference evidence="2 3" key="2">
    <citation type="submission" date="2009-03" db="EMBL/GenBank/DDBJ databases">
        <title>Comparison of the complete genome sequences of Rhodococcus erythropolis PR4 and Rhodococcus opacus B4.</title>
        <authorList>
            <person name="Takarada H."/>
            <person name="Sekine M."/>
            <person name="Hosoyama A."/>
            <person name="Yamada R."/>
            <person name="Fujisawa T."/>
            <person name="Omata S."/>
            <person name="Shimizu A."/>
            <person name="Tsukatani N."/>
            <person name="Tanikawa S."/>
            <person name="Fujita N."/>
            <person name="Harayama S."/>
        </authorList>
    </citation>
    <scope>NUCLEOTIDE SEQUENCE [LARGE SCALE GENOMIC DNA]</scope>
    <source>
        <strain evidence="2 3">B4</strain>
        <plasmid evidence="2 3">pROB02</plasmid>
    </source>
</reference>
<dbReference type="KEGG" id="rop:ROP_pROB02-02470"/>
<evidence type="ECO:0000256" key="1">
    <source>
        <dbReference type="SAM" id="MobiDB-lite"/>
    </source>
</evidence>
<feature type="region of interest" description="Disordered" evidence="1">
    <location>
        <begin position="1"/>
        <end position="22"/>
    </location>
</feature>
<reference evidence="2 3" key="1">
    <citation type="journal article" date="2005" name="J. Biosci. Bioeng.">
        <title>Isolation and characterization of benzene-tolerant Rhodococcus opacus strains.</title>
        <authorList>
            <person name="Na K.S."/>
            <person name="Kuroda A."/>
            <person name="Takiguchi N."/>
            <person name="Ikeda T."/>
            <person name="Ohtake H."/>
            <person name="Kato J."/>
        </authorList>
    </citation>
    <scope>NUCLEOTIDE SEQUENCE [LARGE SCALE GENOMIC DNA]</scope>
    <source>
        <strain evidence="2 3">B4</strain>
        <plasmid evidence="2">pROB02</plasmid>
    </source>
</reference>
<dbReference type="HOGENOM" id="CLU_1085363_0_0_11"/>
<dbReference type="AlphaFoldDB" id="C1BE51"/>
<feature type="compositionally biased region" description="Basic and acidic residues" evidence="1">
    <location>
        <begin position="11"/>
        <end position="22"/>
    </location>
</feature>
<sequence>MIGTTVPRMPRLTEEQKKQRAADKVMRHALEAEERDRRETLKRLEWEKNGTYLTRAEFEANMPCRGCGRPFIDNRGPWPAQIHMTPAESAEYAAENKYYLDRHRDCQAYRTGIDSSRITHCGFCFPPPPLSSRQIDVIRKEFGRASKTPEHELDIWKSTLTCGHTVQGRQHRTSTSRTIAVEDCPECSARRGVVRAERIGPAAPPPHQTVPDQPIVTAAEFDAIKLVEEHKVALRLAEDRLKQIRRDAHRGVSFED</sequence>
<dbReference type="Proteomes" id="UP000002212">
    <property type="component" value="Plasmid pROB02"/>
</dbReference>